<dbReference type="GO" id="GO:0016491">
    <property type="term" value="F:oxidoreductase activity"/>
    <property type="evidence" value="ECO:0007669"/>
    <property type="project" value="UniProtKB-KW"/>
</dbReference>
<dbReference type="InterPro" id="IPR000866">
    <property type="entry name" value="AhpC/TSA"/>
</dbReference>
<gene>
    <name evidence="5" type="ORF">SAMN06269185_2244</name>
</gene>
<evidence type="ECO:0000313" key="5">
    <source>
        <dbReference type="EMBL" id="SNZ13507.1"/>
    </source>
</evidence>
<dbReference type="InterPro" id="IPR036249">
    <property type="entry name" value="Thioredoxin-like_sf"/>
</dbReference>
<dbReference type="InterPro" id="IPR024706">
    <property type="entry name" value="Peroxiredoxin_AhpC-typ"/>
</dbReference>
<dbReference type="InterPro" id="IPR013766">
    <property type="entry name" value="Thioredoxin_domain"/>
</dbReference>
<feature type="domain" description="Thioredoxin" evidence="4">
    <location>
        <begin position="2"/>
        <end position="159"/>
    </location>
</feature>
<dbReference type="Proteomes" id="UP000219453">
    <property type="component" value="Unassembled WGS sequence"/>
</dbReference>
<keyword evidence="1" id="KW-0560">Oxidoreductase</keyword>
<organism evidence="5 6">
    <name type="scientific">Natronoarchaeum philippinense</name>
    <dbReference type="NCBI Taxonomy" id="558529"/>
    <lineage>
        <taxon>Archaea</taxon>
        <taxon>Methanobacteriati</taxon>
        <taxon>Methanobacteriota</taxon>
        <taxon>Stenosarchaea group</taxon>
        <taxon>Halobacteria</taxon>
        <taxon>Halobacteriales</taxon>
        <taxon>Natronoarchaeaceae</taxon>
    </lineage>
</organism>
<proteinExistence type="predicted"/>
<dbReference type="EMBL" id="OBEJ01000002">
    <property type="protein sequence ID" value="SNZ13507.1"/>
    <property type="molecule type" value="Genomic_DNA"/>
</dbReference>
<accession>A0A285NWU2</accession>
<evidence type="ECO:0000256" key="3">
    <source>
        <dbReference type="PIRSR" id="PIRSR000239-1"/>
    </source>
</evidence>
<evidence type="ECO:0000259" key="4">
    <source>
        <dbReference type="PROSITE" id="PS51352"/>
    </source>
</evidence>
<dbReference type="PANTHER" id="PTHR43110">
    <property type="entry name" value="THIOL PEROXIDASE"/>
    <property type="match status" value="1"/>
</dbReference>
<dbReference type="AlphaFoldDB" id="A0A285NWU2"/>
<dbReference type="GO" id="GO:0016209">
    <property type="term" value="F:antioxidant activity"/>
    <property type="evidence" value="ECO:0007669"/>
    <property type="project" value="InterPro"/>
</dbReference>
<reference evidence="5 6" key="1">
    <citation type="submission" date="2017-09" db="EMBL/GenBank/DDBJ databases">
        <authorList>
            <person name="Ehlers B."/>
            <person name="Leendertz F.H."/>
        </authorList>
    </citation>
    <scope>NUCLEOTIDE SEQUENCE [LARGE SCALE GENOMIC DNA]</scope>
    <source>
        <strain evidence="5 6">DSM 27208</strain>
    </source>
</reference>
<name>A0A285NWU2_NATPI</name>
<dbReference type="OrthoDB" id="6924at2157"/>
<sequence length="164" mass="17651">MVDTGDSAPDFTAPLANGDIESLTLSDELGDAPIVLAFFPGAFTGVCTDEMCTFQDRLSGFEDIGATVYGISRDTPFSLNEFRDQNDLSFGLISDLNKEIIDAYDIEMDFDDLGVYGVAKRSVFVVDADGEITYSWVSDDPGVEPDYEEVREAAAAAATVEAAD</sequence>
<keyword evidence="6" id="KW-1185">Reference proteome</keyword>
<dbReference type="Gene3D" id="3.40.30.10">
    <property type="entry name" value="Glutaredoxin"/>
    <property type="match status" value="1"/>
</dbReference>
<dbReference type="Pfam" id="PF00578">
    <property type="entry name" value="AhpC-TSA"/>
    <property type="match status" value="1"/>
</dbReference>
<dbReference type="PANTHER" id="PTHR43110:SF1">
    <property type="entry name" value="THIOL PEROXIDASE"/>
    <property type="match status" value="1"/>
</dbReference>
<evidence type="ECO:0000313" key="6">
    <source>
        <dbReference type="Proteomes" id="UP000219453"/>
    </source>
</evidence>
<dbReference type="RefSeq" id="WP_097009132.1">
    <property type="nucleotide sequence ID" value="NZ_OBEJ01000002.1"/>
</dbReference>
<protein>
    <submittedName>
        <fullName evidence="5">Peroxiredoxin</fullName>
    </submittedName>
</protein>
<dbReference type="SUPFAM" id="SSF52833">
    <property type="entry name" value="Thioredoxin-like"/>
    <property type="match status" value="1"/>
</dbReference>
<dbReference type="PROSITE" id="PS51352">
    <property type="entry name" value="THIOREDOXIN_2"/>
    <property type="match status" value="1"/>
</dbReference>
<keyword evidence="2" id="KW-0676">Redox-active center</keyword>
<evidence type="ECO:0000256" key="1">
    <source>
        <dbReference type="ARBA" id="ARBA00023002"/>
    </source>
</evidence>
<dbReference type="InterPro" id="IPR050455">
    <property type="entry name" value="Tpx_Peroxidase_subfamily"/>
</dbReference>
<dbReference type="PIRSF" id="PIRSF000239">
    <property type="entry name" value="AHPC"/>
    <property type="match status" value="1"/>
</dbReference>
<feature type="active site" description="Cysteine sulfenic acid (-SOH) intermediate; for peroxidase activity" evidence="3">
    <location>
        <position position="47"/>
    </location>
</feature>
<evidence type="ECO:0000256" key="2">
    <source>
        <dbReference type="ARBA" id="ARBA00023284"/>
    </source>
</evidence>